<reference evidence="3" key="2">
    <citation type="submission" date="2021-04" db="EMBL/GenBank/DDBJ databases">
        <authorList>
            <person name="Gilroy R."/>
        </authorList>
    </citation>
    <scope>NUCLEOTIDE SEQUENCE</scope>
    <source>
        <strain evidence="3">14975</strain>
    </source>
</reference>
<accession>A0A9D1VBV8</accession>
<evidence type="ECO:0000256" key="1">
    <source>
        <dbReference type="SAM" id="MobiDB-lite"/>
    </source>
</evidence>
<gene>
    <name evidence="3" type="ORF">H9862_06830</name>
</gene>
<evidence type="ECO:0000256" key="2">
    <source>
        <dbReference type="SAM" id="SignalP"/>
    </source>
</evidence>
<organism evidence="3 4">
    <name type="scientific">Candidatus Akkermansia intestinigallinarum</name>
    <dbReference type="NCBI Taxonomy" id="2838431"/>
    <lineage>
        <taxon>Bacteria</taxon>
        <taxon>Pseudomonadati</taxon>
        <taxon>Verrucomicrobiota</taxon>
        <taxon>Verrucomicrobiia</taxon>
        <taxon>Verrucomicrobiales</taxon>
        <taxon>Akkermansiaceae</taxon>
        <taxon>Akkermansia</taxon>
    </lineage>
</organism>
<feature type="region of interest" description="Disordered" evidence="1">
    <location>
        <begin position="401"/>
        <end position="457"/>
    </location>
</feature>
<evidence type="ECO:0008006" key="5">
    <source>
        <dbReference type="Google" id="ProtNLM"/>
    </source>
</evidence>
<reference evidence="3" key="1">
    <citation type="journal article" date="2021" name="PeerJ">
        <title>Extensive microbial diversity within the chicken gut microbiome revealed by metagenomics and culture.</title>
        <authorList>
            <person name="Gilroy R."/>
            <person name="Ravi A."/>
            <person name="Getino M."/>
            <person name="Pursley I."/>
            <person name="Horton D.L."/>
            <person name="Alikhan N.F."/>
            <person name="Baker D."/>
            <person name="Gharbi K."/>
            <person name="Hall N."/>
            <person name="Watson M."/>
            <person name="Adriaenssens E.M."/>
            <person name="Foster-Nyarko E."/>
            <person name="Jarju S."/>
            <person name="Secka A."/>
            <person name="Antonio M."/>
            <person name="Oren A."/>
            <person name="Chaudhuri R.R."/>
            <person name="La Ragione R."/>
            <person name="Hildebrand F."/>
            <person name="Pallen M.J."/>
        </authorList>
    </citation>
    <scope>NUCLEOTIDE SEQUENCE</scope>
    <source>
        <strain evidence="3">14975</strain>
    </source>
</reference>
<keyword evidence="2" id="KW-0732">Signal</keyword>
<feature type="compositionally biased region" description="Acidic residues" evidence="1">
    <location>
        <begin position="431"/>
        <end position="444"/>
    </location>
</feature>
<comment type="caution">
    <text evidence="3">The sequence shown here is derived from an EMBL/GenBank/DDBJ whole genome shotgun (WGS) entry which is preliminary data.</text>
</comment>
<dbReference type="SUPFAM" id="SSF52833">
    <property type="entry name" value="Thioredoxin-like"/>
    <property type="match status" value="1"/>
</dbReference>
<feature type="signal peptide" evidence="2">
    <location>
        <begin position="1"/>
        <end position="21"/>
    </location>
</feature>
<protein>
    <recommendedName>
        <fullName evidence="5">Thioredoxin domain-containing protein</fullName>
    </recommendedName>
</protein>
<sequence length="457" mass="49720">MKKSQICALALALLAGLPASASEQEMNEALSRWDQVLSEYQAALESAESDEARAAVTKPDGSETAAALWRSVSRKTGTRVKQIKRAQTPSLDAGKEESRRVPTYEFEERWALPAVIWLLNHPNEFASLFKGHEEQLVEYVEAMLDSIEEVHYASPAMTQICPLLAETPGVRHYDILLKIYQHNPDANARGSAAMGLSIQLGSPLVSGTVGSPQQARSYRIYYLKQAVTLTDDDLMFGPVSLSAVAQEQAYCIRNLSVGSIPPPVTLETLAGQQVRFPAQRKACLLFFWLPGEDVGTNIVAKQEALARQYPNLVFYPVTVKPSDAAQFRSDLTQLGVTDTYTDNDGGAAASAYRIKVLPTAVLVDENARIRYIGYPDIKLQVAMDETFRPEKGRAVVLPAAKEDGAAPQPQPEDEVIIQPGSRPAPTPPAPEDADAAADADDAADESGAPPLREMPEF</sequence>
<evidence type="ECO:0000313" key="4">
    <source>
        <dbReference type="Proteomes" id="UP000823964"/>
    </source>
</evidence>
<evidence type="ECO:0000313" key="3">
    <source>
        <dbReference type="EMBL" id="HIX20296.1"/>
    </source>
</evidence>
<name>A0A9D1VBV8_9BACT</name>
<proteinExistence type="predicted"/>
<feature type="chain" id="PRO_5039598811" description="Thioredoxin domain-containing protein" evidence="2">
    <location>
        <begin position="22"/>
        <end position="457"/>
    </location>
</feature>
<dbReference type="InterPro" id="IPR036249">
    <property type="entry name" value="Thioredoxin-like_sf"/>
</dbReference>
<dbReference type="AlphaFoldDB" id="A0A9D1VBV8"/>
<dbReference type="Gene3D" id="3.40.30.10">
    <property type="entry name" value="Glutaredoxin"/>
    <property type="match status" value="1"/>
</dbReference>
<dbReference type="Proteomes" id="UP000823964">
    <property type="component" value="Unassembled WGS sequence"/>
</dbReference>
<dbReference type="EMBL" id="DXFQ01000125">
    <property type="protein sequence ID" value="HIX20296.1"/>
    <property type="molecule type" value="Genomic_DNA"/>
</dbReference>